<feature type="transmembrane region" description="Helical" evidence="2">
    <location>
        <begin position="682"/>
        <end position="703"/>
    </location>
</feature>
<feature type="transmembrane region" description="Helical" evidence="2">
    <location>
        <begin position="791"/>
        <end position="810"/>
    </location>
</feature>
<feature type="transmembrane region" description="Helical" evidence="2">
    <location>
        <begin position="435"/>
        <end position="455"/>
    </location>
</feature>
<comment type="caution">
    <text evidence="4">The sequence shown here is derived from an EMBL/GenBank/DDBJ whole genome shotgun (WGS) entry which is preliminary data.</text>
</comment>
<dbReference type="SMART" id="SM00248">
    <property type="entry name" value="ANK"/>
    <property type="match status" value="3"/>
</dbReference>
<feature type="repeat" description="ANK" evidence="1">
    <location>
        <begin position="233"/>
        <end position="259"/>
    </location>
</feature>
<dbReference type="PANTHER" id="PTHR24177:SF475">
    <property type="entry name" value="ANKYRIN REPEAT-CONTAINING DOMAIN, PGG DOMAIN PROTEIN-RELATED"/>
    <property type="match status" value="1"/>
</dbReference>
<dbReference type="Pfam" id="PF12796">
    <property type="entry name" value="Ank_2"/>
    <property type="match status" value="1"/>
</dbReference>
<dbReference type="GO" id="GO:0016020">
    <property type="term" value="C:membrane"/>
    <property type="evidence" value="ECO:0007669"/>
    <property type="project" value="TreeGrafter"/>
</dbReference>
<accession>A0AAD8LE36</accession>
<feature type="transmembrane region" description="Helical" evidence="2">
    <location>
        <begin position="715"/>
        <end position="739"/>
    </location>
</feature>
<dbReference type="PROSITE" id="PS50297">
    <property type="entry name" value="ANK_REP_REGION"/>
    <property type="match status" value="2"/>
</dbReference>
<organism evidence="4 5">
    <name type="scientific">Tagetes erecta</name>
    <name type="common">African marigold</name>
    <dbReference type="NCBI Taxonomy" id="13708"/>
    <lineage>
        <taxon>Eukaryota</taxon>
        <taxon>Viridiplantae</taxon>
        <taxon>Streptophyta</taxon>
        <taxon>Embryophyta</taxon>
        <taxon>Tracheophyta</taxon>
        <taxon>Spermatophyta</taxon>
        <taxon>Magnoliopsida</taxon>
        <taxon>eudicotyledons</taxon>
        <taxon>Gunneridae</taxon>
        <taxon>Pentapetalae</taxon>
        <taxon>asterids</taxon>
        <taxon>campanulids</taxon>
        <taxon>Asterales</taxon>
        <taxon>Asteraceae</taxon>
        <taxon>Asteroideae</taxon>
        <taxon>Heliantheae alliance</taxon>
        <taxon>Tageteae</taxon>
        <taxon>Tagetes</taxon>
    </lineage>
</organism>
<keyword evidence="2" id="KW-1133">Transmembrane helix</keyword>
<keyword evidence="5" id="KW-1185">Reference proteome</keyword>
<evidence type="ECO:0000313" key="5">
    <source>
        <dbReference type="Proteomes" id="UP001229421"/>
    </source>
</evidence>
<feature type="domain" description="PGG" evidence="3">
    <location>
        <begin position="671"/>
        <end position="783"/>
    </location>
</feature>
<evidence type="ECO:0000256" key="1">
    <source>
        <dbReference type="PROSITE-ProRule" id="PRU00023"/>
    </source>
</evidence>
<dbReference type="AlphaFoldDB" id="A0AAD8LE36"/>
<feature type="transmembrane region" description="Helical" evidence="2">
    <location>
        <begin position="377"/>
        <end position="398"/>
    </location>
</feature>
<name>A0AAD8LE36_TARER</name>
<dbReference type="EMBL" id="JAUHHV010000001">
    <property type="protein sequence ID" value="KAK1437396.1"/>
    <property type="molecule type" value="Genomic_DNA"/>
</dbReference>
<reference evidence="4" key="1">
    <citation type="journal article" date="2023" name="bioRxiv">
        <title>Improved chromosome-level genome assembly for marigold (Tagetes erecta).</title>
        <authorList>
            <person name="Jiang F."/>
            <person name="Yuan L."/>
            <person name="Wang S."/>
            <person name="Wang H."/>
            <person name="Xu D."/>
            <person name="Wang A."/>
            <person name="Fan W."/>
        </authorList>
    </citation>
    <scope>NUCLEOTIDE SEQUENCE</scope>
    <source>
        <strain evidence="4">WSJ</strain>
        <tissue evidence="4">Leaf</tissue>
    </source>
</reference>
<dbReference type="PANTHER" id="PTHR24177">
    <property type="entry name" value="CASKIN"/>
    <property type="match status" value="1"/>
</dbReference>
<dbReference type="Proteomes" id="UP001229421">
    <property type="component" value="Unassembled WGS sequence"/>
</dbReference>
<evidence type="ECO:0000313" key="4">
    <source>
        <dbReference type="EMBL" id="KAK1437396.1"/>
    </source>
</evidence>
<proteinExistence type="predicted"/>
<dbReference type="Pfam" id="PF13962">
    <property type="entry name" value="PGG"/>
    <property type="match status" value="1"/>
</dbReference>
<feature type="transmembrane region" description="Helical" evidence="2">
    <location>
        <begin position="759"/>
        <end position="785"/>
    </location>
</feature>
<dbReference type="InterPro" id="IPR036770">
    <property type="entry name" value="Ankyrin_rpt-contain_sf"/>
</dbReference>
<feature type="repeat" description="ANK" evidence="1">
    <location>
        <begin position="272"/>
        <end position="295"/>
    </location>
</feature>
<feature type="transmembrane region" description="Helical" evidence="2">
    <location>
        <begin position="461"/>
        <end position="483"/>
    </location>
</feature>
<dbReference type="InterPro" id="IPR026961">
    <property type="entry name" value="PGG_dom"/>
</dbReference>
<keyword evidence="2" id="KW-0472">Membrane</keyword>
<sequence length="851" mass="94979">MAGSSNQLDASALREHLKHMEAAIDGISKEMAALRKDMKYMLASNVNVSSYVPVKLSGPGNYDIWKAQMLLLIDSQMLSVTIDEGSIGVDEYDKLVKGWIFGSLDEKLFKIYTSHQQHSSAKELWMELGRIFGPSASDKFRSFYQFAGKIGTLDASFFVSGVQCAGCDISNLEDGEAGFKFGNELFREAPETENTDDSLRRKRLYKASVEGCWWKAKSILKNAASKLEPITENGNTILHIAVEMGHNYFVEQLLEFLADGEDIILLEAINDKGHTALHIAAVAGNINAARLLIQKRNRLLGITDRTGATPWDISYDITKLDVYTFFLKSTLSSPQVEAGGNFGVALNAAILTKQYDLAQTLLKKNLIDNKDKTLDSMALATLSLTFPTSLGFMASFIYPSFNINGLMKTFTKGSLLFDDSFLDKCVDDIKRAEKICIKACCSWLGKFSMILLVPIATLYPIYQLICLLILVLHLTFSMLYFLLWKALAVTVPPIKNIEKKNREYKEACKLVSLIGDHMDSFESCYDDLDGPIILAACEGSYEIVDEILFRSPETIRCKNEEGHNVIQLAIINRSEKVYNLIRHIIKGIEDYRTLEDVSGNNLAHLAGRLAPPVALARTTGAALQLQRELIWHNEVKKLMSPIELVIKNHDMETPEMVFTREHKELLKEGENWMKTTAESCSITAALIVTVVFAAAITVPGGSQQDSGIPVLRNEFAFTVFAVSNAFSLFTAAAALLIFLSILTARFSENDFLVSLPRRLIFGLLALFLSTTTMIVAFGAILFLVFCDHRPWLLAPIFLFACLPISVIVTIKLPLLVDLIRSTYFPIFGNRTYLETCNIKRENTIFTKKWGI</sequence>
<keyword evidence="2" id="KW-0812">Transmembrane</keyword>
<keyword evidence="1" id="KW-0040">ANK repeat</keyword>
<dbReference type="PROSITE" id="PS50088">
    <property type="entry name" value="ANK_REPEAT"/>
    <property type="match status" value="2"/>
</dbReference>
<dbReference type="SUPFAM" id="SSF48403">
    <property type="entry name" value="Ankyrin repeat"/>
    <property type="match status" value="1"/>
</dbReference>
<evidence type="ECO:0000256" key="2">
    <source>
        <dbReference type="SAM" id="Phobius"/>
    </source>
</evidence>
<dbReference type="InterPro" id="IPR002110">
    <property type="entry name" value="Ankyrin_rpt"/>
</dbReference>
<evidence type="ECO:0000259" key="3">
    <source>
        <dbReference type="Pfam" id="PF13962"/>
    </source>
</evidence>
<protein>
    <recommendedName>
        <fullName evidence="3">PGG domain-containing protein</fullName>
    </recommendedName>
</protein>
<dbReference type="Gene3D" id="1.25.40.20">
    <property type="entry name" value="Ankyrin repeat-containing domain"/>
    <property type="match status" value="1"/>
</dbReference>
<gene>
    <name evidence="4" type="ORF">QVD17_03187</name>
</gene>